<evidence type="ECO:0000256" key="5">
    <source>
        <dbReference type="ARBA" id="ARBA00022840"/>
    </source>
</evidence>
<evidence type="ECO:0000256" key="3">
    <source>
        <dbReference type="ARBA" id="ARBA00022741"/>
    </source>
</evidence>
<feature type="domain" description="Protein kinase" evidence="7">
    <location>
        <begin position="493"/>
        <end position="806"/>
    </location>
</feature>
<dbReference type="GeneID" id="106120098"/>
<evidence type="ECO:0000256" key="6">
    <source>
        <dbReference type="SAM" id="MobiDB-lite"/>
    </source>
</evidence>
<dbReference type="AlphaFoldDB" id="A0AAJ7EBL1"/>
<accession>A0AAJ7EBL1</accession>
<dbReference type="SMART" id="SM00220">
    <property type="entry name" value="S_TKc"/>
    <property type="match status" value="1"/>
</dbReference>
<dbReference type="Gene3D" id="1.10.510.10">
    <property type="entry name" value="Transferase(Phosphotransferase) domain 1"/>
    <property type="match status" value="1"/>
</dbReference>
<proteinExistence type="predicted"/>
<keyword evidence="5" id="KW-0067">ATP-binding</keyword>
<dbReference type="SUPFAM" id="SSF56112">
    <property type="entry name" value="Protein kinase-like (PK-like)"/>
    <property type="match status" value="1"/>
</dbReference>
<organism evidence="9">
    <name type="scientific">Papilio xuthus</name>
    <name type="common">Asian swallowtail butterfly</name>
    <dbReference type="NCBI Taxonomy" id="66420"/>
    <lineage>
        <taxon>Eukaryota</taxon>
        <taxon>Metazoa</taxon>
        <taxon>Ecdysozoa</taxon>
        <taxon>Arthropoda</taxon>
        <taxon>Hexapoda</taxon>
        <taxon>Insecta</taxon>
        <taxon>Pterygota</taxon>
        <taxon>Neoptera</taxon>
        <taxon>Endopterygota</taxon>
        <taxon>Lepidoptera</taxon>
        <taxon>Glossata</taxon>
        <taxon>Ditrysia</taxon>
        <taxon>Papilionoidea</taxon>
        <taxon>Papilionidae</taxon>
        <taxon>Papilioninae</taxon>
        <taxon>Papilio</taxon>
    </lineage>
</organism>
<dbReference type="InterPro" id="IPR000719">
    <property type="entry name" value="Prot_kinase_dom"/>
</dbReference>
<sequence>MMRKLNRNIKTSLTPWDTQIIKSIDAMTSKRYFSTYQSSNIVIDPNKSLLYSPIAKKIKMQSKKPDTNLRNLQDNQMQKTFRQMDPSRIKKENEDNLNKPIKSEICIKNTALCKIPNKSNTILTEENITAQIKLEDNYETDNSQTENVLSVVTSGGKINSNGSKKINVNCEKQNSKNNNFNNCLLPSTIKTELNNNFDSNMTTFNKKMNCSNEQLPKLTYSEDNKITTKNVENTDRNKGKNTFQHKIKVTKEETRPKQFKEATKKNRVQVNRKYATKVAKHKNEQPKKIKITINITYNNLNSKKNQTSTNTNVDGDLSFLDDFDVDEVVESLFNSKEQNNPIIKTNINIEEEITENSKKRKTSNTNNKESTKQTTRVDNKTEETKKANIEKEKSQANITTNNNRGKNDNREIDCSIIAKKTESKIISTDSKKDLQEIKKEVCSKEVKSLDTGHNINKKHNNSLGILNKFVTKSDIDLARNLEMKMYDTLKEKYSVLAVTYYGKFSKIFKCIDTSGHYYAVKILDNPATNLKGKKKDNILLELKKDIPEENLHCIHLLHSFKIDKHICHMTNYYPINLEQVLTDKKFRIEEIQFLAKQLVEAVTVLRSKNIVHHDIKPSHILLDNKAQKLTLCGFDEAIIYIYSDNLKTNIGTINYASPEKILGYSYGFPVDIWSTALVIYEMATNTMLFTGTTDNEVLFQQMSVLGDIPEKIIKESRFKNAHFCGTTFIKKGLNQDPDVRINNFVKNNNIYSAIIAAQYAREDIVGREKRNIDIKLQSLIRLLGKMLTIDPRKRLTIEYVYADNFFFRKTN</sequence>
<keyword evidence="1" id="KW-0723">Serine/threonine-protein kinase</keyword>
<reference evidence="8 9" key="1">
    <citation type="submission" date="2025-04" db="UniProtKB">
        <authorList>
            <consortium name="RefSeq"/>
        </authorList>
    </citation>
    <scope>IDENTIFICATION</scope>
</reference>
<feature type="region of interest" description="Disordered" evidence="6">
    <location>
        <begin position="355"/>
        <end position="409"/>
    </location>
</feature>
<evidence type="ECO:0000256" key="1">
    <source>
        <dbReference type="ARBA" id="ARBA00022527"/>
    </source>
</evidence>
<keyword evidence="3" id="KW-0547">Nucleotide-binding</keyword>
<dbReference type="InterPro" id="IPR011009">
    <property type="entry name" value="Kinase-like_dom_sf"/>
</dbReference>
<evidence type="ECO:0000256" key="4">
    <source>
        <dbReference type="ARBA" id="ARBA00022777"/>
    </source>
</evidence>
<dbReference type="Proteomes" id="UP000694872">
    <property type="component" value="Unplaced"/>
</dbReference>
<dbReference type="RefSeq" id="XP_013170751.1">
    <property type="nucleotide sequence ID" value="XM_013315297.1"/>
</dbReference>
<evidence type="ECO:0000313" key="9">
    <source>
        <dbReference type="RefSeq" id="XP_013170751.1"/>
    </source>
</evidence>
<dbReference type="Pfam" id="PF00069">
    <property type="entry name" value="Pkinase"/>
    <property type="match status" value="1"/>
</dbReference>
<dbReference type="PROSITE" id="PS50011">
    <property type="entry name" value="PROTEIN_KINASE_DOM"/>
    <property type="match status" value="1"/>
</dbReference>
<evidence type="ECO:0000259" key="7">
    <source>
        <dbReference type="PROSITE" id="PS50011"/>
    </source>
</evidence>
<dbReference type="KEGG" id="pxu:106120098"/>
<dbReference type="GO" id="GO:0004674">
    <property type="term" value="F:protein serine/threonine kinase activity"/>
    <property type="evidence" value="ECO:0007669"/>
    <property type="project" value="UniProtKB-KW"/>
</dbReference>
<dbReference type="InterPro" id="IPR050494">
    <property type="entry name" value="Ser_Thr_dual-spec_kinase"/>
</dbReference>
<feature type="compositionally biased region" description="Polar residues" evidence="6">
    <location>
        <begin position="395"/>
        <end position="404"/>
    </location>
</feature>
<dbReference type="PANTHER" id="PTHR24058">
    <property type="entry name" value="DUAL SPECIFICITY PROTEIN KINASE"/>
    <property type="match status" value="1"/>
</dbReference>
<feature type="compositionally biased region" description="Basic and acidic residues" evidence="6">
    <location>
        <begin position="369"/>
        <end position="394"/>
    </location>
</feature>
<evidence type="ECO:0000313" key="8">
    <source>
        <dbReference type="RefSeq" id="XP_013170750.1"/>
    </source>
</evidence>
<evidence type="ECO:0000256" key="2">
    <source>
        <dbReference type="ARBA" id="ARBA00022679"/>
    </source>
</evidence>
<name>A0AAJ7EBL1_PAPXU</name>
<dbReference type="GO" id="GO:0005524">
    <property type="term" value="F:ATP binding"/>
    <property type="evidence" value="ECO:0007669"/>
    <property type="project" value="UniProtKB-KW"/>
</dbReference>
<dbReference type="Gene3D" id="3.30.200.20">
    <property type="entry name" value="Phosphorylase Kinase, domain 1"/>
    <property type="match status" value="1"/>
</dbReference>
<keyword evidence="4" id="KW-0418">Kinase</keyword>
<gene>
    <name evidence="8 9" type="primary">LOC106120098</name>
</gene>
<dbReference type="RefSeq" id="XP_013170750.1">
    <property type="nucleotide sequence ID" value="XM_013315296.1"/>
</dbReference>
<keyword evidence="2" id="KW-0808">Transferase</keyword>
<protein>
    <submittedName>
        <fullName evidence="8 9">Serine/threonine-protein kinase prp4-like isoform X1</fullName>
    </submittedName>
</protein>